<sequence>MNALTQAKTTAAIACSADISEILIVTLEIDDGLNVAANTENVKSCVYALCTYDTTDEEAYKEHLREVHNLSLYRGNQSLVLPGVGPQPSAPEHTSSELLAPGPRTVIDKPLASTIVTNESTGSVLVIAGPSALSTSLEQLPAWGHFTMESQDSIEDPSAIYTTVAGPSVLEPSNPRTSTKRRISDLTDDILSEGSDRRCERPAIPWLIGIEIPSRTGNVQYYIEPRLRRSEAVELADDVLLGLPGSISEGMKGKVVSNRKDGLALLSLQAVPNAMDFSDKSPGG</sequence>
<keyword evidence="3" id="KW-1185">Reference proteome</keyword>
<dbReference type="EMBL" id="JAEPRA010000015">
    <property type="protein sequence ID" value="KAG2175345.1"/>
    <property type="molecule type" value="Genomic_DNA"/>
</dbReference>
<organism evidence="2 3">
    <name type="scientific">Umbelopsis vinacea</name>
    <dbReference type="NCBI Taxonomy" id="44442"/>
    <lineage>
        <taxon>Eukaryota</taxon>
        <taxon>Fungi</taxon>
        <taxon>Fungi incertae sedis</taxon>
        <taxon>Mucoromycota</taxon>
        <taxon>Mucoromycotina</taxon>
        <taxon>Umbelopsidomycetes</taxon>
        <taxon>Umbelopsidales</taxon>
        <taxon>Umbelopsidaceae</taxon>
        <taxon>Umbelopsis</taxon>
    </lineage>
</organism>
<comment type="caution">
    <text evidence="2">The sequence shown here is derived from an EMBL/GenBank/DDBJ whole genome shotgun (WGS) entry which is preliminary data.</text>
</comment>
<dbReference type="Proteomes" id="UP000612746">
    <property type="component" value="Unassembled WGS sequence"/>
</dbReference>
<name>A0A8H7PKE8_9FUNG</name>
<gene>
    <name evidence="2" type="ORF">INT44_007833</name>
</gene>
<evidence type="ECO:0000313" key="3">
    <source>
        <dbReference type="Proteomes" id="UP000612746"/>
    </source>
</evidence>
<protein>
    <submittedName>
        <fullName evidence="2">Uncharacterized protein</fullName>
    </submittedName>
</protein>
<reference evidence="2" key="1">
    <citation type="submission" date="2020-12" db="EMBL/GenBank/DDBJ databases">
        <title>Metabolic potential, ecology and presence of endohyphal bacteria is reflected in genomic diversity of Mucoromycotina.</title>
        <authorList>
            <person name="Muszewska A."/>
            <person name="Okrasinska A."/>
            <person name="Steczkiewicz K."/>
            <person name="Drgas O."/>
            <person name="Orlowska M."/>
            <person name="Perlinska-Lenart U."/>
            <person name="Aleksandrzak-Piekarczyk T."/>
            <person name="Szatraj K."/>
            <person name="Zielenkiewicz U."/>
            <person name="Pilsyk S."/>
            <person name="Malc E."/>
            <person name="Mieczkowski P."/>
            <person name="Kruszewska J.S."/>
            <person name="Biernat P."/>
            <person name="Pawlowska J."/>
        </authorList>
    </citation>
    <scope>NUCLEOTIDE SEQUENCE</scope>
    <source>
        <strain evidence="2">WA0000051536</strain>
    </source>
</reference>
<proteinExistence type="predicted"/>
<evidence type="ECO:0000256" key="1">
    <source>
        <dbReference type="SAM" id="MobiDB-lite"/>
    </source>
</evidence>
<evidence type="ECO:0000313" key="2">
    <source>
        <dbReference type="EMBL" id="KAG2175345.1"/>
    </source>
</evidence>
<feature type="region of interest" description="Disordered" evidence="1">
    <location>
        <begin position="81"/>
        <end position="103"/>
    </location>
</feature>
<dbReference type="AlphaFoldDB" id="A0A8H7PKE8"/>
<accession>A0A8H7PKE8</accession>